<dbReference type="GO" id="GO:0015074">
    <property type="term" value="P:DNA integration"/>
    <property type="evidence" value="ECO:0007669"/>
    <property type="project" value="UniProtKB-KW"/>
</dbReference>
<dbReference type="Gene3D" id="1.10.443.10">
    <property type="entry name" value="Intergrase catalytic core"/>
    <property type="match status" value="1"/>
</dbReference>
<dbReference type="InterPro" id="IPR011010">
    <property type="entry name" value="DNA_brk_join_enz"/>
</dbReference>
<proteinExistence type="inferred from homology"/>
<dbReference type="Proteomes" id="UP000642553">
    <property type="component" value="Chromosome"/>
</dbReference>
<dbReference type="Gene3D" id="1.10.150.130">
    <property type="match status" value="1"/>
</dbReference>
<feature type="region of interest" description="Disordered" evidence="5">
    <location>
        <begin position="237"/>
        <end position="285"/>
    </location>
</feature>
<dbReference type="EMBL" id="CP029701">
    <property type="protein sequence ID" value="QHV61892.1"/>
    <property type="molecule type" value="Genomic_DNA"/>
</dbReference>
<gene>
    <name evidence="7" type="ORF">DMI76_00205</name>
</gene>
<dbReference type="InterPro" id="IPR050808">
    <property type="entry name" value="Phage_Integrase"/>
</dbReference>
<organism evidence="7 8">
    <name type="scientific">Akkermansia massiliensis</name>
    <dbReference type="NCBI Taxonomy" id="2927224"/>
    <lineage>
        <taxon>Bacteria</taxon>
        <taxon>Pseudomonadati</taxon>
        <taxon>Verrucomicrobiota</taxon>
        <taxon>Verrucomicrobiia</taxon>
        <taxon>Verrucomicrobiales</taxon>
        <taxon>Akkermansiaceae</taxon>
        <taxon>Akkermansia</taxon>
    </lineage>
</organism>
<keyword evidence="4" id="KW-0233">DNA recombination</keyword>
<evidence type="ECO:0000256" key="4">
    <source>
        <dbReference type="ARBA" id="ARBA00023172"/>
    </source>
</evidence>
<dbReference type="PANTHER" id="PTHR30629:SF2">
    <property type="entry name" value="PROPHAGE INTEGRASE INTS-RELATED"/>
    <property type="match status" value="1"/>
</dbReference>
<evidence type="ECO:0000259" key="6">
    <source>
        <dbReference type="Pfam" id="PF00589"/>
    </source>
</evidence>
<feature type="domain" description="Tyr recombinase" evidence="6">
    <location>
        <begin position="73"/>
        <end position="234"/>
    </location>
</feature>
<dbReference type="Pfam" id="PF00589">
    <property type="entry name" value="Phage_integrase"/>
    <property type="match status" value="1"/>
</dbReference>
<name>A0AAE6T866_9BACT</name>
<dbReference type="AlphaFoldDB" id="A0AAE6T866"/>
<evidence type="ECO:0000256" key="1">
    <source>
        <dbReference type="ARBA" id="ARBA00008857"/>
    </source>
</evidence>
<evidence type="ECO:0000256" key="2">
    <source>
        <dbReference type="ARBA" id="ARBA00022908"/>
    </source>
</evidence>
<accession>A0AAE6T866</accession>
<keyword evidence="2" id="KW-0229">DNA integration</keyword>
<evidence type="ECO:0000313" key="8">
    <source>
        <dbReference type="Proteomes" id="UP000642553"/>
    </source>
</evidence>
<evidence type="ECO:0000256" key="5">
    <source>
        <dbReference type="SAM" id="MobiDB-lite"/>
    </source>
</evidence>
<keyword evidence="3" id="KW-0238">DNA-binding</keyword>
<sequence>MPLDTVTEAQAQRFMEKYLELLSSKTVSIYLYGLNAAFQQAVNERLFPYNPFKGVRPSKINRADATERRAFTVEEAQRLTEILPEEWPDMIRVCLYTGGQRLGDIATLQWKQIDMEGGIISMTAQKTKRHMNNPIILPLKEVLDRRLANRASDYVFPVAAMRHAQADHTSSKLSIEFNALLKKFGYIEKNPPAAKGNRRRLAPLSFHSLRATAVTVLRLANVPADLCRFIVGHDPPSASGDRQASGPEKHGGIGPPAGRHGASRGHRHAAEVLPVPHHPGRRRPT</sequence>
<evidence type="ECO:0000256" key="3">
    <source>
        <dbReference type="ARBA" id="ARBA00023125"/>
    </source>
</evidence>
<dbReference type="InterPro" id="IPR013762">
    <property type="entry name" value="Integrase-like_cat_sf"/>
</dbReference>
<dbReference type="PANTHER" id="PTHR30629">
    <property type="entry name" value="PROPHAGE INTEGRASE"/>
    <property type="match status" value="1"/>
</dbReference>
<dbReference type="GO" id="GO:0006310">
    <property type="term" value="P:DNA recombination"/>
    <property type="evidence" value="ECO:0007669"/>
    <property type="project" value="UniProtKB-KW"/>
</dbReference>
<protein>
    <recommendedName>
        <fullName evidence="6">Tyr recombinase domain-containing protein</fullName>
    </recommendedName>
</protein>
<evidence type="ECO:0000313" key="7">
    <source>
        <dbReference type="EMBL" id="QHV61892.1"/>
    </source>
</evidence>
<dbReference type="InterPro" id="IPR002104">
    <property type="entry name" value="Integrase_catalytic"/>
</dbReference>
<reference evidence="7" key="1">
    <citation type="submission" date="2018-05" db="EMBL/GenBank/DDBJ databases">
        <title>Complete genome sequnece of Akkermansia muciniphila EB-AMDK-40.</title>
        <authorList>
            <person name="Nam Y.-D."/>
            <person name="Chung W.-H."/>
            <person name="Park Y.S."/>
            <person name="Kang J."/>
        </authorList>
    </citation>
    <scope>NUCLEOTIDE SEQUENCE</scope>
    <source>
        <strain evidence="7">EB-AMDK-40</strain>
    </source>
</reference>
<dbReference type="SUPFAM" id="SSF56349">
    <property type="entry name" value="DNA breaking-rejoining enzymes"/>
    <property type="match status" value="1"/>
</dbReference>
<dbReference type="InterPro" id="IPR010998">
    <property type="entry name" value="Integrase_recombinase_N"/>
</dbReference>
<dbReference type="GO" id="GO:0003677">
    <property type="term" value="F:DNA binding"/>
    <property type="evidence" value="ECO:0007669"/>
    <property type="project" value="UniProtKB-KW"/>
</dbReference>
<comment type="similarity">
    <text evidence="1">Belongs to the 'phage' integrase family.</text>
</comment>